<gene>
    <name evidence="2" type="ORF">V6N12_025560</name>
</gene>
<organism evidence="2 3">
    <name type="scientific">Hibiscus sabdariffa</name>
    <name type="common">roselle</name>
    <dbReference type="NCBI Taxonomy" id="183260"/>
    <lineage>
        <taxon>Eukaryota</taxon>
        <taxon>Viridiplantae</taxon>
        <taxon>Streptophyta</taxon>
        <taxon>Embryophyta</taxon>
        <taxon>Tracheophyta</taxon>
        <taxon>Spermatophyta</taxon>
        <taxon>Magnoliopsida</taxon>
        <taxon>eudicotyledons</taxon>
        <taxon>Gunneridae</taxon>
        <taxon>Pentapetalae</taxon>
        <taxon>rosids</taxon>
        <taxon>malvids</taxon>
        <taxon>Malvales</taxon>
        <taxon>Malvaceae</taxon>
        <taxon>Malvoideae</taxon>
        <taxon>Hibiscus</taxon>
    </lineage>
</organism>
<protein>
    <submittedName>
        <fullName evidence="2">Uncharacterized protein</fullName>
    </submittedName>
</protein>
<evidence type="ECO:0000313" key="2">
    <source>
        <dbReference type="EMBL" id="KAK8519525.1"/>
    </source>
</evidence>
<evidence type="ECO:0000313" key="3">
    <source>
        <dbReference type="Proteomes" id="UP001472677"/>
    </source>
</evidence>
<name>A0ABR2CJB2_9ROSI</name>
<dbReference type="Proteomes" id="UP001472677">
    <property type="component" value="Unassembled WGS sequence"/>
</dbReference>
<keyword evidence="3" id="KW-1185">Reference proteome</keyword>
<reference evidence="2 3" key="1">
    <citation type="journal article" date="2024" name="G3 (Bethesda)">
        <title>Genome assembly of Hibiscus sabdariffa L. provides insights into metabolisms of medicinal natural products.</title>
        <authorList>
            <person name="Kim T."/>
        </authorList>
    </citation>
    <scope>NUCLEOTIDE SEQUENCE [LARGE SCALE GENOMIC DNA]</scope>
    <source>
        <strain evidence="2">TK-2024</strain>
        <tissue evidence="2">Old leaves</tissue>
    </source>
</reference>
<feature type="region of interest" description="Disordered" evidence="1">
    <location>
        <begin position="136"/>
        <end position="156"/>
    </location>
</feature>
<evidence type="ECO:0000256" key="1">
    <source>
        <dbReference type="SAM" id="MobiDB-lite"/>
    </source>
</evidence>
<sequence length="156" mass="16840">MGFSWMHLYSIDINRNPHVPLPNSQQNSGVNNLVPIAQAPPPVEFCTFFCSNEANQASRSRSIVVAMSSVVYVPSGSVVATGLTTDSLPYLVSNGVSNADEKPRIAPNVHVEPETENLHPKELPLLDNFVELTSAAENGDGAEEEVTTDLDLSLHL</sequence>
<comment type="caution">
    <text evidence="2">The sequence shown here is derived from an EMBL/GenBank/DDBJ whole genome shotgun (WGS) entry which is preliminary data.</text>
</comment>
<accession>A0ABR2CJB2</accession>
<dbReference type="EMBL" id="JBBPBM010000051">
    <property type="protein sequence ID" value="KAK8519525.1"/>
    <property type="molecule type" value="Genomic_DNA"/>
</dbReference>
<proteinExistence type="predicted"/>